<sequence>MPRIKLEICVARNMIVASQQSTDEVTPAEQVKDAKDCLQFALHYVPLCALSGLVVLNVSGFRVEGRPELKELLIHMSIWMMGAIKEVQKVFNKPDVPLRLCLEDIMTDTIWPAIRDDLVNATVDFEFVIHLKIYFFDWTYGGFIAGFGSRVSRLEVFLPQVNPAVFGNAVQTLPALIPDVEQLVFTTDYQRTEEDYYNFLQQHEALVLDLFNHPVFNPKSLKHFTMATKATATTKADNECIKKFLSRLRQIVSQRSRYFQSLQMLIYNNDIHYFY</sequence>
<keyword evidence="2" id="KW-1185">Reference proteome</keyword>
<protein>
    <submittedName>
        <fullName evidence="1">Uncharacterized protein</fullName>
    </submittedName>
</protein>
<name>A0A642V4N8_9ASCO</name>
<accession>A0A642V4N8</accession>
<evidence type="ECO:0000313" key="2">
    <source>
        <dbReference type="Proteomes" id="UP000761534"/>
    </source>
</evidence>
<organism evidence="1 2">
    <name type="scientific">Trichomonascus ciferrii</name>
    <dbReference type="NCBI Taxonomy" id="44093"/>
    <lineage>
        <taxon>Eukaryota</taxon>
        <taxon>Fungi</taxon>
        <taxon>Dikarya</taxon>
        <taxon>Ascomycota</taxon>
        <taxon>Saccharomycotina</taxon>
        <taxon>Dipodascomycetes</taxon>
        <taxon>Dipodascales</taxon>
        <taxon>Trichomonascaceae</taxon>
        <taxon>Trichomonascus</taxon>
        <taxon>Trichomonascus ciferrii complex</taxon>
    </lineage>
</organism>
<reference evidence="1" key="1">
    <citation type="journal article" date="2019" name="G3 (Bethesda)">
        <title>Genome Assemblies of Two Rare Opportunistic Yeast Pathogens: Diutina rugosa (syn. Candida rugosa) and Trichomonascus ciferrii (syn. Candida ciferrii).</title>
        <authorList>
            <person name="Mixao V."/>
            <person name="Saus E."/>
            <person name="Hansen A.P."/>
            <person name="Lass-Florl C."/>
            <person name="Gabaldon T."/>
        </authorList>
    </citation>
    <scope>NUCLEOTIDE SEQUENCE</scope>
    <source>
        <strain evidence="1">CBS 4856</strain>
    </source>
</reference>
<proteinExistence type="predicted"/>
<dbReference type="VEuPathDB" id="FungiDB:TRICI_003160"/>
<comment type="caution">
    <text evidence="1">The sequence shown here is derived from an EMBL/GenBank/DDBJ whole genome shotgun (WGS) entry which is preliminary data.</text>
</comment>
<gene>
    <name evidence="1" type="ORF">TRICI_003160</name>
</gene>
<dbReference type="Proteomes" id="UP000761534">
    <property type="component" value="Unassembled WGS sequence"/>
</dbReference>
<dbReference type="AlphaFoldDB" id="A0A642V4N8"/>
<dbReference type="EMBL" id="SWFS01000223">
    <property type="protein sequence ID" value="KAA8913556.1"/>
    <property type="molecule type" value="Genomic_DNA"/>
</dbReference>
<evidence type="ECO:0000313" key="1">
    <source>
        <dbReference type="EMBL" id="KAA8913556.1"/>
    </source>
</evidence>